<dbReference type="Pfam" id="PF00474">
    <property type="entry name" value="SSF"/>
    <property type="match status" value="1"/>
</dbReference>
<feature type="transmembrane region" description="Helical" evidence="12">
    <location>
        <begin position="68"/>
        <end position="87"/>
    </location>
</feature>
<accession>A0A8U0TZK3</accession>
<dbReference type="InterPro" id="IPR001734">
    <property type="entry name" value="Na/solute_symporter"/>
</dbReference>
<evidence type="ECO:0000256" key="11">
    <source>
        <dbReference type="RuleBase" id="RU362091"/>
    </source>
</evidence>
<feature type="transmembrane region" description="Helical" evidence="12">
    <location>
        <begin position="93"/>
        <end position="117"/>
    </location>
</feature>
<proteinExistence type="inferred from homology"/>
<keyword evidence="8" id="KW-0406">Ion transport</keyword>
<evidence type="ECO:0000256" key="10">
    <source>
        <dbReference type="ARBA" id="ARBA00023201"/>
    </source>
</evidence>
<dbReference type="GO" id="GO:0005886">
    <property type="term" value="C:plasma membrane"/>
    <property type="evidence" value="ECO:0007669"/>
    <property type="project" value="UniProtKB-SubCell"/>
</dbReference>
<keyword evidence="6 12" id="KW-1133">Transmembrane helix</keyword>
<keyword evidence="5 12" id="KW-0812">Transmembrane</keyword>
<keyword evidence="9 12" id="KW-0472">Membrane</keyword>
<dbReference type="PROSITE" id="PS50283">
    <property type="entry name" value="NA_SOLUT_SYMP_3"/>
    <property type="match status" value="1"/>
</dbReference>
<keyword evidence="4" id="KW-1003">Cell membrane</keyword>
<protein>
    <submittedName>
        <fullName evidence="14">Sodium-coupled monocarboxylate transporter 1-like</fullName>
    </submittedName>
</protein>
<evidence type="ECO:0000256" key="2">
    <source>
        <dbReference type="ARBA" id="ARBA00006434"/>
    </source>
</evidence>
<dbReference type="RefSeq" id="XP_038833581.1">
    <property type="nucleotide sequence ID" value="XM_038977653.1"/>
</dbReference>
<evidence type="ECO:0000256" key="8">
    <source>
        <dbReference type="ARBA" id="ARBA00023065"/>
    </source>
</evidence>
<dbReference type="GO" id="GO:0070062">
    <property type="term" value="C:extracellular exosome"/>
    <property type="evidence" value="ECO:0007669"/>
    <property type="project" value="TreeGrafter"/>
</dbReference>
<keyword evidence="13" id="KW-1185">Reference proteome</keyword>
<name>A0A8U0TZK3_SALNM</name>
<evidence type="ECO:0000256" key="1">
    <source>
        <dbReference type="ARBA" id="ARBA00004651"/>
    </source>
</evidence>
<evidence type="ECO:0000256" key="12">
    <source>
        <dbReference type="SAM" id="Phobius"/>
    </source>
</evidence>
<evidence type="ECO:0000256" key="4">
    <source>
        <dbReference type="ARBA" id="ARBA00022475"/>
    </source>
</evidence>
<dbReference type="GO" id="GO:0015730">
    <property type="term" value="P:propanoate transmembrane transport"/>
    <property type="evidence" value="ECO:0007669"/>
    <property type="project" value="TreeGrafter"/>
</dbReference>
<keyword evidence="10" id="KW-0739">Sodium transport</keyword>
<keyword evidence="3" id="KW-0813">Transport</keyword>
<sequence length="193" mass="20010">MDDIDIDIGKPFSKPDAGLPGLFVAAAYSGTLSTVSSSVNALAAVTIEDLIKPYIHMSEKHLSWTSKGLSFLYGALCIGMAGIASLMGSLLQAAISIFGIIGGPLLGLFSLGILCPYANATGGLAGLLSGLVMSLWVGVGAQFYPPLPEQSRPLGLTTHGWNFTTAADAFNWTASPTEPGLYTTVLQQNTEGV</sequence>
<evidence type="ECO:0000256" key="5">
    <source>
        <dbReference type="ARBA" id="ARBA00022692"/>
    </source>
</evidence>
<dbReference type="InterPro" id="IPR051163">
    <property type="entry name" value="Sodium:Solute_Symporter_SSF"/>
</dbReference>
<dbReference type="KEGG" id="snh:120031832"/>
<dbReference type="GeneID" id="120031832"/>
<evidence type="ECO:0000256" key="6">
    <source>
        <dbReference type="ARBA" id="ARBA00022989"/>
    </source>
</evidence>
<dbReference type="PANTHER" id="PTHR42985:SF10">
    <property type="entry name" value="SODIUM-COUPLED MONOCARBOXYLATE TRANSPORTER 1"/>
    <property type="match status" value="1"/>
</dbReference>
<evidence type="ECO:0000256" key="7">
    <source>
        <dbReference type="ARBA" id="ARBA00023053"/>
    </source>
</evidence>
<comment type="subcellular location">
    <subcellularLocation>
        <location evidence="1">Cell membrane</location>
        <topology evidence="1">Multi-pass membrane protein</topology>
    </subcellularLocation>
</comment>
<dbReference type="Proteomes" id="UP000808372">
    <property type="component" value="Chromosome 38"/>
</dbReference>
<dbReference type="PANTHER" id="PTHR42985">
    <property type="entry name" value="SODIUM-COUPLED MONOCARBOXYLATE TRANSPORTER"/>
    <property type="match status" value="1"/>
</dbReference>
<feature type="transmembrane region" description="Helical" evidence="12">
    <location>
        <begin position="124"/>
        <end position="144"/>
    </location>
</feature>
<evidence type="ECO:0000256" key="9">
    <source>
        <dbReference type="ARBA" id="ARBA00023136"/>
    </source>
</evidence>
<gene>
    <name evidence="14" type="primary">LOC120031832</name>
</gene>
<dbReference type="InterPro" id="IPR038377">
    <property type="entry name" value="Na/Glc_symporter_sf"/>
</dbReference>
<organism evidence="13 14">
    <name type="scientific">Salvelinus namaycush</name>
    <name type="common">Lake trout</name>
    <name type="synonym">Salmo namaycush</name>
    <dbReference type="NCBI Taxonomy" id="8040"/>
    <lineage>
        <taxon>Eukaryota</taxon>
        <taxon>Metazoa</taxon>
        <taxon>Chordata</taxon>
        <taxon>Craniata</taxon>
        <taxon>Vertebrata</taxon>
        <taxon>Euteleostomi</taxon>
        <taxon>Actinopterygii</taxon>
        <taxon>Neopterygii</taxon>
        <taxon>Teleostei</taxon>
        <taxon>Protacanthopterygii</taxon>
        <taxon>Salmoniformes</taxon>
        <taxon>Salmonidae</taxon>
        <taxon>Salmoninae</taxon>
        <taxon>Salvelinus</taxon>
    </lineage>
</organism>
<evidence type="ECO:0000313" key="13">
    <source>
        <dbReference type="Proteomes" id="UP000808372"/>
    </source>
</evidence>
<evidence type="ECO:0000256" key="3">
    <source>
        <dbReference type="ARBA" id="ARBA00022448"/>
    </source>
</evidence>
<dbReference type="GO" id="GO:0005343">
    <property type="term" value="F:organic acid:sodium symporter activity"/>
    <property type="evidence" value="ECO:0007669"/>
    <property type="project" value="TreeGrafter"/>
</dbReference>
<comment type="similarity">
    <text evidence="2 11">Belongs to the sodium:solute symporter (SSF) (TC 2.A.21) family.</text>
</comment>
<evidence type="ECO:0000313" key="14">
    <source>
        <dbReference type="RefSeq" id="XP_038833581.1"/>
    </source>
</evidence>
<dbReference type="AlphaFoldDB" id="A0A8U0TZK3"/>
<reference evidence="14" key="1">
    <citation type="submission" date="2025-08" db="UniProtKB">
        <authorList>
            <consortium name="RefSeq"/>
        </authorList>
    </citation>
    <scope>IDENTIFICATION</scope>
    <source>
        <tissue evidence="14">White muscle</tissue>
    </source>
</reference>
<keyword evidence="7" id="KW-0915">Sodium</keyword>
<dbReference type="Gene3D" id="1.20.1730.10">
    <property type="entry name" value="Sodium/glucose cotransporter"/>
    <property type="match status" value="1"/>
</dbReference>